<accession>A0A7K3WRD9</accession>
<dbReference type="GO" id="GO:0003677">
    <property type="term" value="F:DNA binding"/>
    <property type="evidence" value="ECO:0007669"/>
    <property type="project" value="UniProtKB-KW"/>
</dbReference>
<organism evidence="2 3">
    <name type="scientific">Cryomorpha ignava</name>
    <dbReference type="NCBI Taxonomy" id="101383"/>
    <lineage>
        <taxon>Bacteria</taxon>
        <taxon>Pseudomonadati</taxon>
        <taxon>Bacteroidota</taxon>
        <taxon>Flavobacteriia</taxon>
        <taxon>Flavobacteriales</taxon>
        <taxon>Cryomorphaceae</taxon>
        <taxon>Cryomorpha</taxon>
    </lineage>
</organism>
<keyword evidence="3" id="KW-1185">Reference proteome</keyword>
<keyword evidence="2" id="KW-0238">DNA-binding</keyword>
<dbReference type="InterPro" id="IPR036388">
    <property type="entry name" value="WH-like_DNA-bd_sf"/>
</dbReference>
<proteinExistence type="predicted"/>
<dbReference type="InterPro" id="IPR036390">
    <property type="entry name" value="WH_DNA-bd_sf"/>
</dbReference>
<feature type="domain" description="HTH marR-type" evidence="1">
    <location>
        <begin position="1"/>
        <end position="149"/>
    </location>
</feature>
<dbReference type="Gene3D" id="1.10.10.10">
    <property type="entry name" value="Winged helix-like DNA-binding domain superfamily/Winged helix DNA-binding domain"/>
    <property type="match status" value="1"/>
</dbReference>
<dbReference type="EMBL" id="JAAGVY010000013">
    <property type="protein sequence ID" value="NEN23611.1"/>
    <property type="molecule type" value="Genomic_DNA"/>
</dbReference>
<evidence type="ECO:0000313" key="3">
    <source>
        <dbReference type="Proteomes" id="UP000486602"/>
    </source>
</evidence>
<dbReference type="InterPro" id="IPR039422">
    <property type="entry name" value="MarR/SlyA-like"/>
</dbReference>
<dbReference type="PANTHER" id="PTHR33164">
    <property type="entry name" value="TRANSCRIPTIONAL REGULATOR, MARR FAMILY"/>
    <property type="match status" value="1"/>
</dbReference>
<dbReference type="InterPro" id="IPR000835">
    <property type="entry name" value="HTH_MarR-typ"/>
</dbReference>
<dbReference type="PROSITE" id="PS50995">
    <property type="entry name" value="HTH_MARR_2"/>
    <property type="match status" value="1"/>
</dbReference>
<dbReference type="GO" id="GO:0006950">
    <property type="term" value="P:response to stress"/>
    <property type="evidence" value="ECO:0007669"/>
    <property type="project" value="TreeGrafter"/>
</dbReference>
<evidence type="ECO:0000313" key="2">
    <source>
        <dbReference type="EMBL" id="NEN23611.1"/>
    </source>
</evidence>
<protein>
    <submittedName>
        <fullName evidence="2">Winged helix DNA-binding protein</fullName>
    </submittedName>
</protein>
<dbReference type="SUPFAM" id="SSF46785">
    <property type="entry name" value="Winged helix' DNA-binding domain"/>
    <property type="match status" value="1"/>
</dbReference>
<dbReference type="Proteomes" id="UP000486602">
    <property type="component" value="Unassembled WGS sequence"/>
</dbReference>
<sequence>MEIEQAIHQKEFANERERAIVNILYTSSWLTYIQMGVFKKYDISMQQYNVLRILKGQYPKPATVNMLIERMIDKSSNASRIVEKLRSKDLVVRSECPKDRRQVDVVLTQTGIDLLTNCTKEVYAIHKKTDKLDDAENKELNRLLNKLRS</sequence>
<reference evidence="2 3" key="1">
    <citation type="submission" date="2020-02" db="EMBL/GenBank/DDBJ databases">
        <title>Out from the shadows clarifying the taxonomy of the family Cryomorphaceae and related taxa by utilizing the GTDB taxonomic framework.</title>
        <authorList>
            <person name="Bowman J.P."/>
        </authorList>
    </citation>
    <scope>NUCLEOTIDE SEQUENCE [LARGE SCALE GENOMIC DNA]</scope>
    <source>
        <strain evidence="2 3">QSSC 1-22</strain>
    </source>
</reference>
<dbReference type="RefSeq" id="WP_163285007.1">
    <property type="nucleotide sequence ID" value="NZ_JAAGVY010000013.1"/>
</dbReference>
<dbReference type="AlphaFoldDB" id="A0A7K3WRD9"/>
<gene>
    <name evidence="2" type="ORF">G3O08_08865</name>
</gene>
<evidence type="ECO:0000259" key="1">
    <source>
        <dbReference type="PROSITE" id="PS50995"/>
    </source>
</evidence>
<dbReference type="Pfam" id="PF01047">
    <property type="entry name" value="MarR"/>
    <property type="match status" value="1"/>
</dbReference>
<dbReference type="GO" id="GO:0003700">
    <property type="term" value="F:DNA-binding transcription factor activity"/>
    <property type="evidence" value="ECO:0007669"/>
    <property type="project" value="InterPro"/>
</dbReference>
<dbReference type="SMART" id="SM00347">
    <property type="entry name" value="HTH_MARR"/>
    <property type="match status" value="1"/>
</dbReference>
<dbReference type="PANTHER" id="PTHR33164:SF43">
    <property type="entry name" value="HTH-TYPE TRANSCRIPTIONAL REPRESSOR YETL"/>
    <property type="match status" value="1"/>
</dbReference>
<name>A0A7K3WRD9_9FLAO</name>
<comment type="caution">
    <text evidence="2">The sequence shown here is derived from an EMBL/GenBank/DDBJ whole genome shotgun (WGS) entry which is preliminary data.</text>
</comment>